<proteinExistence type="predicted"/>
<gene>
    <name evidence="1" type="ORF">RND81_10G064700</name>
</gene>
<protein>
    <submittedName>
        <fullName evidence="1">Uncharacterized protein</fullName>
    </submittedName>
</protein>
<organism evidence="1 2">
    <name type="scientific">Saponaria officinalis</name>
    <name type="common">Common soapwort</name>
    <name type="synonym">Lychnis saponaria</name>
    <dbReference type="NCBI Taxonomy" id="3572"/>
    <lineage>
        <taxon>Eukaryota</taxon>
        <taxon>Viridiplantae</taxon>
        <taxon>Streptophyta</taxon>
        <taxon>Embryophyta</taxon>
        <taxon>Tracheophyta</taxon>
        <taxon>Spermatophyta</taxon>
        <taxon>Magnoliopsida</taxon>
        <taxon>eudicotyledons</taxon>
        <taxon>Gunneridae</taxon>
        <taxon>Pentapetalae</taxon>
        <taxon>Caryophyllales</taxon>
        <taxon>Caryophyllaceae</taxon>
        <taxon>Caryophylleae</taxon>
        <taxon>Saponaria</taxon>
    </lineage>
</organism>
<name>A0AAW1HZE2_SAPOF</name>
<dbReference type="AlphaFoldDB" id="A0AAW1HZE2"/>
<comment type="caution">
    <text evidence="1">The sequence shown here is derived from an EMBL/GenBank/DDBJ whole genome shotgun (WGS) entry which is preliminary data.</text>
</comment>
<dbReference type="EMBL" id="JBDFQZ010000010">
    <property type="protein sequence ID" value="KAK9682314.1"/>
    <property type="molecule type" value="Genomic_DNA"/>
</dbReference>
<sequence>MKKDKKRDLLVLELMLAISSLNNELGGENVGELSTIAITTTGSFLLHIVIVTASQQMSENQFRNKNTLLLVKLNRNTVAGVEDTDEVSLLINDDLNAVHLGIALLVVSSVDEDLIEDFVKD</sequence>
<evidence type="ECO:0000313" key="1">
    <source>
        <dbReference type="EMBL" id="KAK9682314.1"/>
    </source>
</evidence>
<evidence type="ECO:0000313" key="2">
    <source>
        <dbReference type="Proteomes" id="UP001443914"/>
    </source>
</evidence>
<accession>A0AAW1HZE2</accession>
<dbReference type="Proteomes" id="UP001443914">
    <property type="component" value="Unassembled WGS sequence"/>
</dbReference>
<keyword evidence="2" id="KW-1185">Reference proteome</keyword>
<reference evidence="1" key="1">
    <citation type="submission" date="2024-03" db="EMBL/GenBank/DDBJ databases">
        <title>WGS assembly of Saponaria officinalis var. Norfolk2.</title>
        <authorList>
            <person name="Jenkins J."/>
            <person name="Shu S."/>
            <person name="Grimwood J."/>
            <person name="Barry K."/>
            <person name="Goodstein D."/>
            <person name="Schmutz J."/>
            <person name="Leebens-Mack J."/>
            <person name="Osbourn A."/>
        </authorList>
    </citation>
    <scope>NUCLEOTIDE SEQUENCE [LARGE SCALE GENOMIC DNA]</scope>
    <source>
        <strain evidence="1">JIC</strain>
    </source>
</reference>